<organism evidence="13 14">
    <name type="scientific">Asanoa iriomotensis</name>
    <dbReference type="NCBI Taxonomy" id="234613"/>
    <lineage>
        <taxon>Bacteria</taxon>
        <taxon>Bacillati</taxon>
        <taxon>Actinomycetota</taxon>
        <taxon>Actinomycetes</taxon>
        <taxon>Micromonosporales</taxon>
        <taxon>Micromonosporaceae</taxon>
        <taxon>Asanoa</taxon>
    </lineage>
</organism>
<keyword evidence="4 9" id="KW-0812">Transmembrane</keyword>
<feature type="active site" evidence="9">
    <location>
        <position position="156"/>
    </location>
</feature>
<comment type="similarity">
    <text evidence="1 9 11">Belongs to the peptidase A8 family.</text>
</comment>
<gene>
    <name evidence="9" type="primary">lspA</name>
    <name evidence="13" type="ORF">Air01nite_57960</name>
</gene>
<comment type="pathway">
    <text evidence="9">Protein modification; lipoprotein biosynthesis (signal peptide cleavage).</text>
</comment>
<name>A0ABQ4CA92_9ACTN</name>
<dbReference type="Pfam" id="PF01252">
    <property type="entry name" value="Peptidase_A8"/>
    <property type="match status" value="1"/>
</dbReference>
<keyword evidence="5 9" id="KW-0064">Aspartyl protease</keyword>
<evidence type="ECO:0000256" key="11">
    <source>
        <dbReference type="RuleBase" id="RU004181"/>
    </source>
</evidence>
<keyword evidence="6 9" id="KW-0378">Hydrolase</keyword>
<dbReference type="NCBIfam" id="TIGR00077">
    <property type="entry name" value="lspA"/>
    <property type="match status" value="1"/>
</dbReference>
<evidence type="ECO:0000256" key="12">
    <source>
        <dbReference type="SAM" id="MobiDB-lite"/>
    </source>
</evidence>
<evidence type="ECO:0000256" key="10">
    <source>
        <dbReference type="RuleBase" id="RU000594"/>
    </source>
</evidence>
<feature type="transmembrane region" description="Helical" evidence="9">
    <location>
        <begin position="105"/>
        <end position="121"/>
    </location>
</feature>
<protein>
    <recommendedName>
        <fullName evidence="9">Lipoprotein signal peptidase</fullName>
        <ecNumber evidence="9">3.4.23.36</ecNumber>
    </recommendedName>
    <alternativeName>
        <fullName evidence="9">Prolipoprotein signal peptidase</fullName>
    </alternativeName>
    <alternativeName>
        <fullName evidence="9">Signal peptidase II</fullName>
        <shortName evidence="9">SPase II</shortName>
    </alternativeName>
</protein>
<comment type="subcellular location">
    <subcellularLocation>
        <location evidence="9">Cell membrane</location>
        <topology evidence="9">Multi-pass membrane protein</topology>
    </subcellularLocation>
</comment>
<proteinExistence type="inferred from homology"/>
<keyword evidence="7 9" id="KW-1133">Transmembrane helix</keyword>
<dbReference type="EMBL" id="BONC01000052">
    <property type="protein sequence ID" value="GIF59701.1"/>
    <property type="molecule type" value="Genomic_DNA"/>
</dbReference>
<sequence>MTATTPADEKPAPPKRARSVAVWALVAVAAFIILLDQLTKHFATEELTGRGPVRILGGAIYLSLIRNSGAAFSMASGHTWVFPLITIAVIGWITWMAFKLRSMPWAIALGLVAGGALGNFTDRLFRAPGPFQGHVVDMISLFAPYGEKFAVFNIADSALTCGVVLAIILEFSGRQRDGSRIPLRRQKAEAVKARDGDGDDAAGSGEGDK</sequence>
<comment type="catalytic activity">
    <reaction evidence="9 10">
        <text>Release of signal peptides from bacterial membrane prolipoproteins. Hydrolyzes -Xaa-Yaa-Zaa-|-(S,diacylglyceryl)Cys-, in which Xaa is hydrophobic (preferably Leu), and Yaa (Ala or Ser) and Zaa (Gly or Ala) have small, neutral side chains.</text>
        <dbReference type="EC" id="3.4.23.36"/>
    </reaction>
</comment>
<evidence type="ECO:0000256" key="2">
    <source>
        <dbReference type="ARBA" id="ARBA00022475"/>
    </source>
</evidence>
<evidence type="ECO:0000256" key="3">
    <source>
        <dbReference type="ARBA" id="ARBA00022670"/>
    </source>
</evidence>
<evidence type="ECO:0000256" key="8">
    <source>
        <dbReference type="ARBA" id="ARBA00023136"/>
    </source>
</evidence>
<feature type="transmembrane region" description="Helical" evidence="9">
    <location>
        <begin position="20"/>
        <end position="39"/>
    </location>
</feature>
<feature type="transmembrane region" description="Helical" evidence="9">
    <location>
        <begin position="150"/>
        <end position="171"/>
    </location>
</feature>
<dbReference type="PRINTS" id="PR00781">
    <property type="entry name" value="LIPOSIGPTASE"/>
</dbReference>
<accession>A0ABQ4CA92</accession>
<evidence type="ECO:0000256" key="9">
    <source>
        <dbReference type="HAMAP-Rule" id="MF_00161"/>
    </source>
</evidence>
<feature type="transmembrane region" description="Helical" evidence="9">
    <location>
        <begin position="80"/>
        <end position="98"/>
    </location>
</feature>
<dbReference type="PANTHER" id="PTHR33695:SF1">
    <property type="entry name" value="LIPOPROTEIN SIGNAL PEPTIDASE"/>
    <property type="match status" value="1"/>
</dbReference>
<evidence type="ECO:0000256" key="1">
    <source>
        <dbReference type="ARBA" id="ARBA00006139"/>
    </source>
</evidence>
<feature type="compositionally biased region" description="Basic and acidic residues" evidence="12">
    <location>
        <begin position="186"/>
        <end position="196"/>
    </location>
</feature>
<keyword evidence="14" id="KW-1185">Reference proteome</keyword>
<comment type="caution">
    <text evidence="13">The sequence shown here is derived from an EMBL/GenBank/DDBJ whole genome shotgun (WGS) entry which is preliminary data.</text>
</comment>
<reference evidence="13 14" key="1">
    <citation type="submission" date="2021-01" db="EMBL/GenBank/DDBJ databases">
        <title>Whole genome shotgun sequence of Asanoa iriomotensis NBRC 100142.</title>
        <authorList>
            <person name="Komaki H."/>
            <person name="Tamura T."/>
        </authorList>
    </citation>
    <scope>NUCLEOTIDE SEQUENCE [LARGE SCALE GENOMIC DNA]</scope>
    <source>
        <strain evidence="13 14">NBRC 100142</strain>
    </source>
</reference>
<evidence type="ECO:0000313" key="14">
    <source>
        <dbReference type="Proteomes" id="UP000624325"/>
    </source>
</evidence>
<evidence type="ECO:0000256" key="5">
    <source>
        <dbReference type="ARBA" id="ARBA00022750"/>
    </source>
</evidence>
<comment type="function">
    <text evidence="9 10">This protein specifically catalyzes the removal of signal peptides from prolipoproteins.</text>
</comment>
<dbReference type="PANTHER" id="PTHR33695">
    <property type="entry name" value="LIPOPROTEIN SIGNAL PEPTIDASE"/>
    <property type="match status" value="1"/>
</dbReference>
<dbReference type="EC" id="3.4.23.36" evidence="9"/>
<evidence type="ECO:0000313" key="13">
    <source>
        <dbReference type="EMBL" id="GIF59701.1"/>
    </source>
</evidence>
<dbReference type="RefSeq" id="WP_203706529.1">
    <property type="nucleotide sequence ID" value="NZ_BAAALU010000035.1"/>
</dbReference>
<evidence type="ECO:0000256" key="6">
    <source>
        <dbReference type="ARBA" id="ARBA00022801"/>
    </source>
</evidence>
<keyword evidence="8 9" id="KW-0472">Membrane</keyword>
<dbReference type="InterPro" id="IPR001872">
    <property type="entry name" value="Peptidase_A8"/>
</dbReference>
<evidence type="ECO:0000256" key="4">
    <source>
        <dbReference type="ARBA" id="ARBA00022692"/>
    </source>
</evidence>
<evidence type="ECO:0000256" key="7">
    <source>
        <dbReference type="ARBA" id="ARBA00022989"/>
    </source>
</evidence>
<feature type="active site" evidence="9">
    <location>
        <position position="137"/>
    </location>
</feature>
<dbReference type="PROSITE" id="PS00855">
    <property type="entry name" value="SPASE_II"/>
    <property type="match status" value="1"/>
</dbReference>
<dbReference type="Proteomes" id="UP000624325">
    <property type="component" value="Unassembled WGS sequence"/>
</dbReference>
<keyword evidence="3 9" id="KW-0645">Protease</keyword>
<keyword evidence="2 9" id="KW-1003">Cell membrane</keyword>
<dbReference type="HAMAP" id="MF_00161">
    <property type="entry name" value="LspA"/>
    <property type="match status" value="1"/>
</dbReference>
<feature type="region of interest" description="Disordered" evidence="12">
    <location>
        <begin position="184"/>
        <end position="209"/>
    </location>
</feature>